<keyword evidence="2" id="KW-1133">Transmembrane helix</keyword>
<dbReference type="Pfam" id="PF02325">
    <property type="entry name" value="CCB3_YggT"/>
    <property type="match status" value="1"/>
</dbReference>
<dbReference type="PANTHER" id="PTHR33219:SF14">
    <property type="entry name" value="PROTEIN COFACTOR ASSEMBLY OF COMPLEX C SUBUNIT B CCB3, CHLOROPLASTIC-RELATED"/>
    <property type="match status" value="1"/>
</dbReference>
<proteinExistence type="inferred from homology"/>
<dbReference type="InterPro" id="IPR003425">
    <property type="entry name" value="CCB3/YggT"/>
</dbReference>
<accession>A0A9D1NHV4</accession>
<dbReference type="EMBL" id="DVOF01000239">
    <property type="protein sequence ID" value="HIV03478.1"/>
    <property type="molecule type" value="Genomic_DNA"/>
</dbReference>
<sequence>MAMIKLVLTYLANAVMLLIIIRCILSWIPGLQNRFVQIVYNLTEPLLAPVRKMIGKFTGGRPMVIDLSPIVVFLIIEILIVPAIRAL</sequence>
<keyword evidence="2" id="KW-0472">Membrane</keyword>
<protein>
    <submittedName>
        <fullName evidence="3">YggT family protein</fullName>
    </submittedName>
</protein>
<name>A0A9D1NHV4_9FIRM</name>
<evidence type="ECO:0000256" key="2">
    <source>
        <dbReference type="SAM" id="Phobius"/>
    </source>
</evidence>
<evidence type="ECO:0000313" key="3">
    <source>
        <dbReference type="EMBL" id="HIV03478.1"/>
    </source>
</evidence>
<dbReference type="GO" id="GO:0016020">
    <property type="term" value="C:membrane"/>
    <property type="evidence" value="ECO:0007669"/>
    <property type="project" value="InterPro"/>
</dbReference>
<organism evidence="3 4">
    <name type="scientific">Candidatus Aphodoplasma excrementigallinarum</name>
    <dbReference type="NCBI Taxonomy" id="2840673"/>
    <lineage>
        <taxon>Bacteria</taxon>
        <taxon>Bacillati</taxon>
        <taxon>Bacillota</taxon>
        <taxon>Clostridia</taxon>
        <taxon>Eubacteriales</taxon>
        <taxon>Candidatus Aphodoplasma</taxon>
    </lineage>
</organism>
<reference evidence="3" key="2">
    <citation type="journal article" date="2021" name="PeerJ">
        <title>Extensive microbial diversity within the chicken gut microbiome revealed by metagenomics and culture.</title>
        <authorList>
            <person name="Gilroy R."/>
            <person name="Ravi A."/>
            <person name="Getino M."/>
            <person name="Pursley I."/>
            <person name="Horton D.L."/>
            <person name="Alikhan N.F."/>
            <person name="Baker D."/>
            <person name="Gharbi K."/>
            <person name="Hall N."/>
            <person name="Watson M."/>
            <person name="Adriaenssens E.M."/>
            <person name="Foster-Nyarko E."/>
            <person name="Jarju S."/>
            <person name="Secka A."/>
            <person name="Antonio M."/>
            <person name="Oren A."/>
            <person name="Chaudhuri R.R."/>
            <person name="La Ragione R."/>
            <person name="Hildebrand F."/>
            <person name="Pallen M.J."/>
        </authorList>
    </citation>
    <scope>NUCLEOTIDE SEQUENCE</scope>
    <source>
        <strain evidence="3">4920</strain>
    </source>
</reference>
<feature type="transmembrane region" description="Helical" evidence="2">
    <location>
        <begin position="7"/>
        <end position="28"/>
    </location>
</feature>
<comment type="caution">
    <text evidence="3">The sequence shown here is derived from an EMBL/GenBank/DDBJ whole genome shotgun (WGS) entry which is preliminary data.</text>
</comment>
<feature type="transmembrane region" description="Helical" evidence="2">
    <location>
        <begin position="63"/>
        <end position="84"/>
    </location>
</feature>
<reference evidence="3" key="1">
    <citation type="submission" date="2020-10" db="EMBL/GenBank/DDBJ databases">
        <authorList>
            <person name="Gilroy R."/>
        </authorList>
    </citation>
    <scope>NUCLEOTIDE SEQUENCE</scope>
    <source>
        <strain evidence="3">4920</strain>
    </source>
</reference>
<dbReference type="Proteomes" id="UP000886743">
    <property type="component" value="Unassembled WGS sequence"/>
</dbReference>
<comment type="similarity">
    <text evidence="1">Belongs to the YggT family.</text>
</comment>
<keyword evidence="2" id="KW-0812">Transmembrane</keyword>
<dbReference type="AlphaFoldDB" id="A0A9D1NHV4"/>
<evidence type="ECO:0000313" key="4">
    <source>
        <dbReference type="Proteomes" id="UP000886743"/>
    </source>
</evidence>
<dbReference type="PANTHER" id="PTHR33219">
    <property type="entry name" value="YLMG HOMOLOG PROTEIN 2, CHLOROPLASTIC"/>
    <property type="match status" value="1"/>
</dbReference>
<gene>
    <name evidence="3" type="ORF">IAC74_07875</name>
</gene>
<evidence type="ECO:0000256" key="1">
    <source>
        <dbReference type="ARBA" id="ARBA00010894"/>
    </source>
</evidence>